<dbReference type="AlphaFoldDB" id="A0AAD4QZH8"/>
<keyword evidence="3" id="KW-1185">Reference proteome</keyword>
<dbReference type="EMBL" id="JAKKPZ010000021">
    <property type="protein sequence ID" value="KAI1711582.1"/>
    <property type="molecule type" value="Genomic_DNA"/>
</dbReference>
<gene>
    <name evidence="2" type="ORF">DdX_10044</name>
</gene>
<dbReference type="Proteomes" id="UP001201812">
    <property type="component" value="Unassembled WGS sequence"/>
</dbReference>
<feature type="region of interest" description="Disordered" evidence="1">
    <location>
        <begin position="105"/>
        <end position="147"/>
    </location>
</feature>
<protein>
    <submittedName>
        <fullName evidence="2">Uncharacterized protein</fullName>
    </submittedName>
</protein>
<accession>A0AAD4QZH8</accession>
<evidence type="ECO:0000256" key="1">
    <source>
        <dbReference type="SAM" id="MobiDB-lite"/>
    </source>
</evidence>
<organism evidence="2 3">
    <name type="scientific">Ditylenchus destructor</name>
    <dbReference type="NCBI Taxonomy" id="166010"/>
    <lineage>
        <taxon>Eukaryota</taxon>
        <taxon>Metazoa</taxon>
        <taxon>Ecdysozoa</taxon>
        <taxon>Nematoda</taxon>
        <taxon>Chromadorea</taxon>
        <taxon>Rhabditida</taxon>
        <taxon>Tylenchina</taxon>
        <taxon>Tylenchomorpha</taxon>
        <taxon>Sphaerularioidea</taxon>
        <taxon>Anguinidae</taxon>
        <taxon>Anguininae</taxon>
        <taxon>Ditylenchus</taxon>
    </lineage>
</organism>
<sequence>MVGQWWGELVGLVGGLGSQQPIHSAKLRQQSSAVFERWKIEEWLASIENDDGQPSPQPEWALSKMSSEAGLQRGLDCQGCNHSGGARLSSSTLRVSERAMLKGDGWEGAPIANDNPRAGTPSRSLLSMRRPSSLPSLLNGLGTASTG</sequence>
<reference evidence="2" key="1">
    <citation type="submission" date="2022-01" db="EMBL/GenBank/DDBJ databases">
        <title>Genome Sequence Resource for Two Populations of Ditylenchus destructor, the Migratory Endoparasitic Phytonematode.</title>
        <authorList>
            <person name="Zhang H."/>
            <person name="Lin R."/>
            <person name="Xie B."/>
        </authorList>
    </citation>
    <scope>NUCLEOTIDE SEQUENCE</scope>
    <source>
        <strain evidence="2">BazhouSP</strain>
    </source>
</reference>
<feature type="compositionally biased region" description="Low complexity" evidence="1">
    <location>
        <begin position="121"/>
        <end position="138"/>
    </location>
</feature>
<name>A0AAD4QZH8_9BILA</name>
<evidence type="ECO:0000313" key="2">
    <source>
        <dbReference type="EMBL" id="KAI1711582.1"/>
    </source>
</evidence>
<comment type="caution">
    <text evidence="2">The sequence shown here is derived from an EMBL/GenBank/DDBJ whole genome shotgun (WGS) entry which is preliminary data.</text>
</comment>
<proteinExistence type="predicted"/>
<evidence type="ECO:0000313" key="3">
    <source>
        <dbReference type="Proteomes" id="UP001201812"/>
    </source>
</evidence>
<feature type="region of interest" description="Disordered" evidence="1">
    <location>
        <begin position="47"/>
        <end position="67"/>
    </location>
</feature>